<reference evidence="2 3" key="1">
    <citation type="journal article" date="2011" name="Cell">
        <title>The monarch butterfly genome yields insights into long-distance migration.</title>
        <authorList>
            <person name="Zhan S."/>
            <person name="Merlin C."/>
            <person name="Boore J.L."/>
            <person name="Reppert S.M."/>
        </authorList>
    </citation>
    <scope>NUCLEOTIDE SEQUENCE [LARGE SCALE GENOMIC DNA]</scope>
    <source>
        <strain evidence="2">F-2</strain>
    </source>
</reference>
<sequence length="70" mass="7516">MCASEKGDMESPAEETGRTTTHTTNNGSNKIIGRNVNGTKVIKNAEGLLGVVTGEVVADPLYQHPGRWYN</sequence>
<comment type="caution">
    <text evidence="2">The sequence shown here is derived from an EMBL/GenBank/DDBJ whole genome shotgun (WGS) entry which is preliminary data.</text>
</comment>
<proteinExistence type="predicted"/>
<evidence type="ECO:0000313" key="3">
    <source>
        <dbReference type="Proteomes" id="UP000007151"/>
    </source>
</evidence>
<feature type="compositionally biased region" description="Low complexity" evidence="1">
    <location>
        <begin position="18"/>
        <end position="27"/>
    </location>
</feature>
<evidence type="ECO:0000313" key="2">
    <source>
        <dbReference type="EMBL" id="OWR41267.1"/>
    </source>
</evidence>
<accession>A0A212EIG4</accession>
<dbReference type="KEGG" id="dpl:KGM_215186"/>
<dbReference type="AlphaFoldDB" id="A0A212EIG4"/>
<dbReference type="EMBL" id="AGBW02014657">
    <property type="protein sequence ID" value="OWR41267.1"/>
    <property type="molecule type" value="Genomic_DNA"/>
</dbReference>
<gene>
    <name evidence="2" type="ORF">KGM_215186</name>
</gene>
<evidence type="ECO:0000256" key="1">
    <source>
        <dbReference type="SAM" id="MobiDB-lite"/>
    </source>
</evidence>
<name>A0A212EIG4_DANPL</name>
<dbReference type="Proteomes" id="UP000007151">
    <property type="component" value="Unassembled WGS sequence"/>
</dbReference>
<dbReference type="InParanoid" id="A0A212EIG4"/>
<organism evidence="2 3">
    <name type="scientific">Danaus plexippus plexippus</name>
    <dbReference type="NCBI Taxonomy" id="278856"/>
    <lineage>
        <taxon>Eukaryota</taxon>
        <taxon>Metazoa</taxon>
        <taxon>Ecdysozoa</taxon>
        <taxon>Arthropoda</taxon>
        <taxon>Hexapoda</taxon>
        <taxon>Insecta</taxon>
        <taxon>Pterygota</taxon>
        <taxon>Neoptera</taxon>
        <taxon>Endopterygota</taxon>
        <taxon>Lepidoptera</taxon>
        <taxon>Glossata</taxon>
        <taxon>Ditrysia</taxon>
        <taxon>Papilionoidea</taxon>
        <taxon>Nymphalidae</taxon>
        <taxon>Danainae</taxon>
        <taxon>Danaini</taxon>
        <taxon>Danaina</taxon>
        <taxon>Danaus</taxon>
        <taxon>Danaus</taxon>
    </lineage>
</organism>
<protein>
    <submittedName>
        <fullName evidence="2">Uncharacterized protein</fullName>
    </submittedName>
</protein>
<feature type="region of interest" description="Disordered" evidence="1">
    <location>
        <begin position="1"/>
        <end position="32"/>
    </location>
</feature>
<keyword evidence="3" id="KW-1185">Reference proteome</keyword>